<organism evidence="1">
    <name type="scientific">Anguilla anguilla</name>
    <name type="common">European freshwater eel</name>
    <name type="synonym">Muraena anguilla</name>
    <dbReference type="NCBI Taxonomy" id="7936"/>
    <lineage>
        <taxon>Eukaryota</taxon>
        <taxon>Metazoa</taxon>
        <taxon>Chordata</taxon>
        <taxon>Craniata</taxon>
        <taxon>Vertebrata</taxon>
        <taxon>Euteleostomi</taxon>
        <taxon>Actinopterygii</taxon>
        <taxon>Neopterygii</taxon>
        <taxon>Teleostei</taxon>
        <taxon>Anguilliformes</taxon>
        <taxon>Anguillidae</taxon>
        <taxon>Anguilla</taxon>
    </lineage>
</organism>
<reference evidence="1" key="2">
    <citation type="journal article" date="2015" name="Fish Shellfish Immunol.">
        <title>Early steps in the European eel (Anguilla anguilla)-Vibrio vulnificus interaction in the gills: Role of the RtxA13 toxin.</title>
        <authorList>
            <person name="Callol A."/>
            <person name="Pajuelo D."/>
            <person name="Ebbesson L."/>
            <person name="Teles M."/>
            <person name="MacKenzie S."/>
            <person name="Amaro C."/>
        </authorList>
    </citation>
    <scope>NUCLEOTIDE SEQUENCE</scope>
</reference>
<dbReference type="EMBL" id="GBXM01034134">
    <property type="protein sequence ID" value="JAH74443.1"/>
    <property type="molecule type" value="Transcribed_RNA"/>
</dbReference>
<dbReference type="EMBL" id="GBXM01041044">
    <property type="protein sequence ID" value="JAH67533.1"/>
    <property type="molecule type" value="Transcribed_RNA"/>
</dbReference>
<reference evidence="1" key="1">
    <citation type="submission" date="2014-11" db="EMBL/GenBank/DDBJ databases">
        <authorList>
            <person name="Amaro Gonzalez C."/>
        </authorList>
    </citation>
    <scope>NUCLEOTIDE SEQUENCE</scope>
</reference>
<evidence type="ECO:0000313" key="1">
    <source>
        <dbReference type="EMBL" id="JAH74443.1"/>
    </source>
</evidence>
<sequence>MADLWGGHTSGSQKG</sequence>
<accession>A0A0E9VB56</accession>
<protein>
    <submittedName>
        <fullName evidence="1">Uncharacterized protein</fullName>
    </submittedName>
</protein>
<proteinExistence type="predicted"/>
<name>A0A0E9VB56_ANGAN</name>